<sequence length="55" mass="6288">MPLDRYLLILTVGNARFQVFDSANNTLRNYVISTSFTRAGAVVLDESLRRVWTII</sequence>
<accession>A0A109LGQ7</accession>
<dbReference type="AlphaFoldDB" id="A0A109LGQ7"/>
<reference evidence="1 2" key="1">
    <citation type="submission" date="2015-05" db="EMBL/GenBank/DDBJ databases">
        <title>A genomic and transcriptomic approach to investigate the blue pigment phenotype in Pseudomonas fluorescens.</title>
        <authorList>
            <person name="Andreani N.A."/>
            <person name="Cardazzo B."/>
        </authorList>
    </citation>
    <scope>NUCLEOTIDE SEQUENCE [LARGE SCALE GENOMIC DNA]</scope>
    <source>
        <strain evidence="1 2">Ps_22</strain>
    </source>
</reference>
<dbReference type="Proteomes" id="UP000061348">
    <property type="component" value="Unassembled WGS sequence"/>
</dbReference>
<proteinExistence type="predicted"/>
<comment type="caution">
    <text evidence="1">The sequence shown here is derived from an EMBL/GenBank/DDBJ whole genome shotgun (WGS) entry which is preliminary data.</text>
</comment>
<evidence type="ECO:0000313" key="1">
    <source>
        <dbReference type="EMBL" id="KWV87512.1"/>
    </source>
</evidence>
<dbReference type="EMBL" id="LCYA01000077">
    <property type="protein sequence ID" value="KWV87512.1"/>
    <property type="molecule type" value="Genomic_DNA"/>
</dbReference>
<name>A0A109LGQ7_PSEFL</name>
<organism evidence="1 2">
    <name type="scientific">Pseudomonas fluorescens</name>
    <dbReference type="NCBI Taxonomy" id="294"/>
    <lineage>
        <taxon>Bacteria</taxon>
        <taxon>Pseudomonadati</taxon>
        <taxon>Pseudomonadota</taxon>
        <taxon>Gammaproteobacteria</taxon>
        <taxon>Pseudomonadales</taxon>
        <taxon>Pseudomonadaceae</taxon>
        <taxon>Pseudomonas</taxon>
    </lineage>
</organism>
<evidence type="ECO:0000313" key="2">
    <source>
        <dbReference type="Proteomes" id="UP000061348"/>
    </source>
</evidence>
<gene>
    <name evidence="1" type="ORF">PFLmoz3_02795</name>
</gene>
<protein>
    <submittedName>
        <fullName evidence="1">Uncharacterized protein</fullName>
    </submittedName>
</protein>